<sequence>MEKVSTPSTEVCYRRVSLIFFWGKRMKVNRETSLIKTKAGNNKKYLCAWGNDAASEVLTEARQLLMKANRETSLIKAKATNSKHLCAWSNDSASEVLTEADGSMKFASAAIDFFVHDCGLAFVTISFVVLRIWLSTLI</sequence>
<proteinExistence type="predicted"/>
<name>A0AAE1S8X3_9SOLA</name>
<dbReference type="AlphaFoldDB" id="A0AAE1S8X3"/>
<feature type="transmembrane region" description="Helical" evidence="1">
    <location>
        <begin position="113"/>
        <end position="134"/>
    </location>
</feature>
<protein>
    <submittedName>
        <fullName evidence="2">Uncharacterized protein</fullName>
    </submittedName>
</protein>
<keyword evidence="1" id="KW-0812">Transmembrane</keyword>
<reference evidence="2" key="1">
    <citation type="submission" date="2023-12" db="EMBL/GenBank/DDBJ databases">
        <title>Genome assembly of Anisodus tanguticus.</title>
        <authorList>
            <person name="Wang Y.-J."/>
        </authorList>
    </citation>
    <scope>NUCLEOTIDE SEQUENCE</scope>
    <source>
        <strain evidence="2">KB-2021</strain>
        <tissue evidence="2">Leaf</tissue>
    </source>
</reference>
<keyword evidence="3" id="KW-1185">Reference proteome</keyword>
<evidence type="ECO:0000313" key="3">
    <source>
        <dbReference type="Proteomes" id="UP001291623"/>
    </source>
</evidence>
<keyword evidence="1" id="KW-1133">Transmembrane helix</keyword>
<organism evidence="2 3">
    <name type="scientific">Anisodus tanguticus</name>
    <dbReference type="NCBI Taxonomy" id="243964"/>
    <lineage>
        <taxon>Eukaryota</taxon>
        <taxon>Viridiplantae</taxon>
        <taxon>Streptophyta</taxon>
        <taxon>Embryophyta</taxon>
        <taxon>Tracheophyta</taxon>
        <taxon>Spermatophyta</taxon>
        <taxon>Magnoliopsida</taxon>
        <taxon>eudicotyledons</taxon>
        <taxon>Gunneridae</taxon>
        <taxon>Pentapetalae</taxon>
        <taxon>asterids</taxon>
        <taxon>lamiids</taxon>
        <taxon>Solanales</taxon>
        <taxon>Solanaceae</taxon>
        <taxon>Solanoideae</taxon>
        <taxon>Hyoscyameae</taxon>
        <taxon>Anisodus</taxon>
    </lineage>
</organism>
<evidence type="ECO:0000313" key="2">
    <source>
        <dbReference type="EMBL" id="KAK4366028.1"/>
    </source>
</evidence>
<keyword evidence="1" id="KW-0472">Membrane</keyword>
<accession>A0AAE1S8X3</accession>
<dbReference type="Proteomes" id="UP001291623">
    <property type="component" value="Unassembled WGS sequence"/>
</dbReference>
<evidence type="ECO:0000256" key="1">
    <source>
        <dbReference type="SAM" id="Phobius"/>
    </source>
</evidence>
<dbReference type="EMBL" id="JAVYJV010000007">
    <property type="protein sequence ID" value="KAK4366028.1"/>
    <property type="molecule type" value="Genomic_DNA"/>
</dbReference>
<gene>
    <name evidence="2" type="ORF">RND71_013908</name>
</gene>
<comment type="caution">
    <text evidence="2">The sequence shown here is derived from an EMBL/GenBank/DDBJ whole genome shotgun (WGS) entry which is preliminary data.</text>
</comment>